<dbReference type="Proteomes" id="UP000063063">
    <property type="component" value="Chromosome 26"/>
</dbReference>
<dbReference type="InterPro" id="IPR007474">
    <property type="entry name" value="ApaG_domain"/>
</dbReference>
<dbReference type="EMBL" id="CP009395">
    <property type="protein sequence ID" value="AIN99170.1"/>
    <property type="molecule type" value="Genomic_DNA"/>
</dbReference>
<dbReference type="AlphaFoldDB" id="A0A088RTG8"/>
<name>A0A088RTG8_LEIPA</name>
<dbReference type="OrthoDB" id="2305498at2759"/>
<proteinExistence type="predicted"/>
<dbReference type="PROSITE" id="PS51087">
    <property type="entry name" value="APAG"/>
    <property type="match status" value="1"/>
</dbReference>
<organism evidence="3 4">
    <name type="scientific">Leishmania panamensis</name>
    <dbReference type="NCBI Taxonomy" id="5679"/>
    <lineage>
        <taxon>Eukaryota</taxon>
        <taxon>Discoba</taxon>
        <taxon>Euglenozoa</taxon>
        <taxon>Kinetoplastea</taxon>
        <taxon>Metakinetoplastina</taxon>
        <taxon>Trypanosomatida</taxon>
        <taxon>Trypanosomatidae</taxon>
        <taxon>Leishmaniinae</taxon>
        <taxon>Leishmania</taxon>
        <taxon>Leishmania guyanensis species complex</taxon>
    </lineage>
</organism>
<dbReference type="PANTHER" id="PTHR14289">
    <property type="entry name" value="F-BOX ONLY PROTEIN 3"/>
    <property type="match status" value="1"/>
</dbReference>
<dbReference type="KEGG" id="lpan:LPMP_260560"/>
<evidence type="ECO:0000313" key="3">
    <source>
        <dbReference type="EMBL" id="AIN99170.1"/>
    </source>
</evidence>
<evidence type="ECO:0000313" key="4">
    <source>
        <dbReference type="Proteomes" id="UP000063063"/>
    </source>
</evidence>
<evidence type="ECO:0000256" key="1">
    <source>
        <dbReference type="SAM" id="MobiDB-lite"/>
    </source>
</evidence>
<dbReference type="GO" id="GO:0005634">
    <property type="term" value="C:nucleus"/>
    <property type="evidence" value="ECO:0007669"/>
    <property type="project" value="TreeGrafter"/>
</dbReference>
<dbReference type="RefSeq" id="XP_010699877.1">
    <property type="nucleotide sequence ID" value="XM_010701575.1"/>
</dbReference>
<protein>
    <recommendedName>
        <fullName evidence="2">ApaG domain-containing protein</fullName>
    </recommendedName>
</protein>
<dbReference type="VEuPathDB" id="TriTrypDB:LPAL13_260010400"/>
<dbReference type="PANTHER" id="PTHR14289:SF16">
    <property type="entry name" value="POLYMERASE DELTA-INTERACTING PROTEIN 2"/>
    <property type="match status" value="1"/>
</dbReference>
<dbReference type="GO" id="GO:0042645">
    <property type="term" value="C:mitochondrial nucleoid"/>
    <property type="evidence" value="ECO:0007669"/>
    <property type="project" value="TreeGrafter"/>
</dbReference>
<feature type="region of interest" description="Disordered" evidence="1">
    <location>
        <begin position="391"/>
        <end position="412"/>
    </location>
</feature>
<feature type="region of interest" description="Disordered" evidence="1">
    <location>
        <begin position="265"/>
        <end position="301"/>
    </location>
</feature>
<dbReference type="Pfam" id="PF04379">
    <property type="entry name" value="DUF525"/>
    <property type="match status" value="1"/>
</dbReference>
<sequence length="596" mass="63571">MYVARSAYRQLLRVGKKVSEKYADPNDMCFALFGVLVSRHDFINAGYGSTFPTILRTCFLRPTIAGCPHDTTNARTSAAFDTLRRLNELKASNAAFRIRELRRVMSDAAEQSSTNPVAAASASTDGKPASSPSSTAAGQSALPSLSFASSETAHTTAVTYPLDEEGVHLIRGSVLIERSSRRRIQNFTRHCVVCEPISMTFPPYRFCVPPEPSYLLAVRSEFALYAITDVLLALSATSIFNTHRHAYLSQQQQSTEASQSLTDWGIRISGGDEGSEDVPSEQKSAGSSSKKARGGAGERKKIAAVAASPMPAAPTVTTAPLPETRSFPTTREELQELVRQIPTRTVIQTDVLEVEITTEYVCSNPSAATATSPSVADHLVKQSKDGAFASTTPLKRGLTADGRDGSVSTNASMQSEDAKAHLFLYYVYIRNRGPLKNPKRWHAQVLSHHLVVIDSAQGQVLEMGRPGVVGNFPLLQPGASHCFESGATLSGPEGFLRGSIQVNLFNDAGEVMMLDAAIAPTRLTVEVTSAIGFTSSKNTKEELVQRSCDSSAQPTAGVGSPEDGVAPGGEDSSSAGGATMASDNDRGNFSKPKGGK</sequence>
<dbReference type="Gene3D" id="2.60.40.1470">
    <property type="entry name" value="ApaG domain"/>
    <property type="match status" value="1"/>
</dbReference>
<dbReference type="SUPFAM" id="SSF110069">
    <property type="entry name" value="ApaG-like"/>
    <property type="match status" value="1"/>
</dbReference>
<evidence type="ECO:0000259" key="2">
    <source>
        <dbReference type="PROSITE" id="PS51087"/>
    </source>
</evidence>
<dbReference type="GeneID" id="22575959"/>
<feature type="region of interest" description="Disordered" evidence="1">
    <location>
        <begin position="538"/>
        <end position="596"/>
    </location>
</feature>
<dbReference type="GO" id="GO:0070987">
    <property type="term" value="P:error-free translesion synthesis"/>
    <property type="evidence" value="ECO:0007669"/>
    <property type="project" value="TreeGrafter"/>
</dbReference>
<dbReference type="InterPro" id="IPR036767">
    <property type="entry name" value="ApaG_sf"/>
</dbReference>
<reference evidence="3 4" key="1">
    <citation type="journal article" date="2015" name="Sci. Rep.">
        <title>The genome of Leishmania panamensis: insights into genomics of the L. (Viannia) subgenus.</title>
        <authorList>
            <person name="Llanes A."/>
            <person name="Restrepo C.M."/>
            <person name="Vecchio G.D."/>
            <person name="Anguizola F.J."/>
            <person name="Lleonart R."/>
        </authorList>
    </citation>
    <scope>NUCLEOTIDE SEQUENCE [LARGE SCALE GENOMIC DNA]</scope>
    <source>
        <strain evidence="3 4">MHOM/PA/94/PSC-1</strain>
    </source>
</reference>
<gene>
    <name evidence="3" type="ORF">LPMP_260560</name>
</gene>
<feature type="compositionally biased region" description="Polar residues" evidence="1">
    <location>
        <begin position="109"/>
        <end position="138"/>
    </location>
</feature>
<accession>A0A088RTG8</accession>
<keyword evidence="4" id="KW-1185">Reference proteome</keyword>
<dbReference type="eggNOG" id="ENOG502RYA9">
    <property type="taxonomic scope" value="Eukaryota"/>
</dbReference>
<dbReference type="VEuPathDB" id="TriTrypDB:LPMP_260560"/>
<feature type="domain" description="ApaG" evidence="2">
    <location>
        <begin position="396"/>
        <end position="530"/>
    </location>
</feature>
<feature type="region of interest" description="Disordered" evidence="1">
    <location>
        <begin position="107"/>
        <end position="138"/>
    </location>
</feature>